<dbReference type="EMBL" id="CP095073">
    <property type="protein sequence ID" value="UOQ43562.1"/>
    <property type="molecule type" value="Genomic_DNA"/>
</dbReference>
<keyword evidence="6" id="KW-1185">Reference proteome</keyword>
<dbReference type="RefSeq" id="WP_244708921.1">
    <property type="nucleotide sequence ID" value="NZ_CP095073.1"/>
</dbReference>
<dbReference type="Pfam" id="PF02016">
    <property type="entry name" value="Peptidase_S66"/>
    <property type="match status" value="1"/>
</dbReference>
<dbReference type="SUPFAM" id="SSF52317">
    <property type="entry name" value="Class I glutamine amidotransferase-like"/>
    <property type="match status" value="1"/>
</dbReference>
<evidence type="ECO:0000313" key="6">
    <source>
        <dbReference type="Proteomes" id="UP000831787"/>
    </source>
</evidence>
<feature type="domain" description="LD-carboxypeptidase C-terminal" evidence="4">
    <location>
        <begin position="197"/>
        <end position="311"/>
    </location>
</feature>
<dbReference type="PANTHER" id="PTHR30237:SF6">
    <property type="entry name" value="CARBOXYPEPTIDASE YOCD-RELATED"/>
    <property type="match status" value="1"/>
</dbReference>
<dbReference type="InterPro" id="IPR003507">
    <property type="entry name" value="S66_fam"/>
</dbReference>
<gene>
    <name evidence="5" type="ORF">MUN89_16835</name>
</gene>
<comment type="similarity">
    <text evidence="1">Belongs to the peptidase S66 family.</text>
</comment>
<evidence type="ECO:0000256" key="2">
    <source>
        <dbReference type="ARBA" id="ARBA00022801"/>
    </source>
</evidence>
<dbReference type="InterPro" id="IPR040921">
    <property type="entry name" value="Peptidase_S66C"/>
</dbReference>
<dbReference type="InterPro" id="IPR027478">
    <property type="entry name" value="LdcA_N"/>
</dbReference>
<keyword evidence="2" id="KW-0378">Hydrolase</keyword>
<sequence>MIPAKLQPGDEVRIISPAESMEIIAPDQQKLAVTRLRKSGLEVSFSKHVSDKAPLLATSIDHRVQDIHDAFLDPAVKAVLTTIGGFESNQLLRYINYDIIRKNPKIFCGYSDITVLSNAFYQKAGLVTYSGPHFSTFGMEKGLEYTLEYFEKAFFTDDSYTIPQAETWSDDSWFIDQEKRTFHKNHGYKVINEGKTTGRTIGGNLCSLNLLQGTEYMPSLKEAVVFVEDDYMSIPETFDRDLQSLIHQPSFQEAKGLVVGRFQEKSGMTMELLEEIIRTKKELDHLPVIVNASFGHTTPQFTFPIGGRVTLEADREGAFIKIIEH</sequence>
<dbReference type="InterPro" id="IPR027461">
    <property type="entry name" value="Carboxypeptidase_A_C_sf"/>
</dbReference>
<evidence type="ECO:0000259" key="4">
    <source>
        <dbReference type="Pfam" id="PF17676"/>
    </source>
</evidence>
<dbReference type="CDD" id="cd07062">
    <property type="entry name" value="Peptidase_S66_mccF_like"/>
    <property type="match status" value="1"/>
</dbReference>
<organism evidence="5 6">
    <name type="scientific">Halobacillus salinarum</name>
    <dbReference type="NCBI Taxonomy" id="2932257"/>
    <lineage>
        <taxon>Bacteria</taxon>
        <taxon>Bacillati</taxon>
        <taxon>Bacillota</taxon>
        <taxon>Bacilli</taxon>
        <taxon>Bacillales</taxon>
        <taxon>Bacillaceae</taxon>
        <taxon>Halobacillus</taxon>
    </lineage>
</organism>
<dbReference type="InterPro" id="IPR029062">
    <property type="entry name" value="Class_I_gatase-like"/>
</dbReference>
<evidence type="ECO:0000256" key="1">
    <source>
        <dbReference type="ARBA" id="ARBA00010233"/>
    </source>
</evidence>
<feature type="domain" description="LD-carboxypeptidase N-terminal" evidence="3">
    <location>
        <begin position="12"/>
        <end position="131"/>
    </location>
</feature>
<dbReference type="Pfam" id="PF17676">
    <property type="entry name" value="Peptidase_S66C"/>
    <property type="match status" value="1"/>
</dbReference>
<proteinExistence type="inferred from homology"/>
<dbReference type="SUPFAM" id="SSF141986">
    <property type="entry name" value="LD-carboxypeptidase A C-terminal domain-like"/>
    <property type="match status" value="1"/>
</dbReference>
<dbReference type="PIRSF" id="PIRSF028757">
    <property type="entry name" value="LD-carboxypeptidase"/>
    <property type="match status" value="1"/>
</dbReference>
<dbReference type="Proteomes" id="UP000831787">
    <property type="component" value="Chromosome"/>
</dbReference>
<protein>
    <submittedName>
        <fullName evidence="5">LD-carboxypeptidase</fullName>
    </submittedName>
</protein>
<reference evidence="5 6" key="1">
    <citation type="submission" date="2022-04" db="EMBL/GenBank/DDBJ databases">
        <title>Halobacillus sp. isolated from saltern.</title>
        <authorList>
            <person name="Won M."/>
            <person name="Lee C.-M."/>
            <person name="Woen H.-Y."/>
            <person name="Kwon S.-W."/>
        </authorList>
    </citation>
    <scope>NUCLEOTIDE SEQUENCE [LARGE SCALE GENOMIC DNA]</scope>
    <source>
        <strain evidence="5 6">SSBR10-3</strain>
    </source>
</reference>
<evidence type="ECO:0000313" key="5">
    <source>
        <dbReference type="EMBL" id="UOQ43562.1"/>
    </source>
</evidence>
<evidence type="ECO:0000259" key="3">
    <source>
        <dbReference type="Pfam" id="PF02016"/>
    </source>
</evidence>
<dbReference type="Gene3D" id="3.50.30.60">
    <property type="entry name" value="LD-carboxypeptidase A C-terminal domain-like"/>
    <property type="match status" value="1"/>
</dbReference>
<dbReference type="PANTHER" id="PTHR30237">
    <property type="entry name" value="MURAMOYLTETRAPEPTIDE CARBOXYPEPTIDASE"/>
    <property type="match status" value="1"/>
</dbReference>
<accession>A0ABY4EJ63</accession>
<dbReference type="Gene3D" id="3.40.50.10740">
    <property type="entry name" value="Class I glutamine amidotransferase-like"/>
    <property type="match status" value="1"/>
</dbReference>
<name>A0ABY4EJ63_9BACI</name>
<dbReference type="InterPro" id="IPR040449">
    <property type="entry name" value="Peptidase_S66_N"/>
</dbReference>